<dbReference type="RefSeq" id="XP_043035615.1">
    <property type="nucleotide sequence ID" value="XM_043180972.1"/>
</dbReference>
<dbReference type="OrthoDB" id="3025967at2759"/>
<organism evidence="1 2">
    <name type="scientific">Guyanagaster necrorhizus</name>
    <dbReference type="NCBI Taxonomy" id="856835"/>
    <lineage>
        <taxon>Eukaryota</taxon>
        <taxon>Fungi</taxon>
        <taxon>Dikarya</taxon>
        <taxon>Basidiomycota</taxon>
        <taxon>Agaricomycotina</taxon>
        <taxon>Agaricomycetes</taxon>
        <taxon>Agaricomycetidae</taxon>
        <taxon>Agaricales</taxon>
        <taxon>Marasmiineae</taxon>
        <taxon>Physalacriaceae</taxon>
        <taxon>Guyanagaster</taxon>
    </lineage>
</organism>
<reference evidence="1" key="1">
    <citation type="submission" date="2020-11" db="EMBL/GenBank/DDBJ databases">
        <title>Adaptations for nitrogen fixation in a non-lichenized fungal sporocarp promotes dispersal by wood-feeding termites.</title>
        <authorList>
            <consortium name="DOE Joint Genome Institute"/>
            <person name="Koch R.A."/>
            <person name="Yoon G."/>
            <person name="Arayal U."/>
            <person name="Lail K."/>
            <person name="Amirebrahimi M."/>
            <person name="Labutti K."/>
            <person name="Lipzen A."/>
            <person name="Riley R."/>
            <person name="Barry K."/>
            <person name="Henrissat B."/>
            <person name="Grigoriev I.V."/>
            <person name="Herr J.R."/>
            <person name="Aime M.C."/>
        </authorList>
    </citation>
    <scope>NUCLEOTIDE SEQUENCE</scope>
    <source>
        <strain evidence="1">MCA 3950</strain>
    </source>
</reference>
<gene>
    <name evidence="1" type="ORF">BT62DRAFT_457885</name>
</gene>
<dbReference type="EMBL" id="MU250554">
    <property type="protein sequence ID" value="KAG7442115.1"/>
    <property type="molecule type" value="Genomic_DNA"/>
</dbReference>
<dbReference type="SUPFAM" id="SSF52047">
    <property type="entry name" value="RNI-like"/>
    <property type="match status" value="1"/>
</dbReference>
<evidence type="ECO:0000313" key="1">
    <source>
        <dbReference type="EMBL" id="KAG7442115.1"/>
    </source>
</evidence>
<name>A0A9P8ANN7_9AGAR</name>
<dbReference type="AlphaFoldDB" id="A0A9P8ANN7"/>
<dbReference type="GeneID" id="66103268"/>
<dbReference type="Proteomes" id="UP000812287">
    <property type="component" value="Unassembled WGS sequence"/>
</dbReference>
<dbReference type="InterPro" id="IPR032675">
    <property type="entry name" value="LRR_dom_sf"/>
</dbReference>
<protein>
    <recommendedName>
        <fullName evidence="3">F-box domain-containing protein</fullName>
    </recommendedName>
</protein>
<dbReference type="Gene3D" id="1.20.1280.50">
    <property type="match status" value="1"/>
</dbReference>
<keyword evidence="2" id="KW-1185">Reference proteome</keyword>
<proteinExistence type="predicted"/>
<evidence type="ECO:0000313" key="2">
    <source>
        <dbReference type="Proteomes" id="UP000812287"/>
    </source>
</evidence>
<evidence type="ECO:0008006" key="3">
    <source>
        <dbReference type="Google" id="ProtNLM"/>
    </source>
</evidence>
<accession>A0A9P8ANN7</accession>
<sequence length="498" mass="56622">MENTLADLVNALSNSNQCPSDDDTTRIAFLLTRTDERLSECCDSIRALQDDFRETVVRYHTALDKALMLRKELVKTKSIYATILAPVRRLPTEILIQIFLHSIGRHFTLFSITRGPWVLGKVCSRWRQVVLSTPELWSVFTLFPRGNPRLLSNPTVLISLLDTALRLSGQRNICIYADVSIGRLKDAVEDIWKHLSLHSHRWKDIRLQMADSFAPLDAVPKDGLPALEKLSLSMVNSMHDHPCDALNNSPRLTNLTLINDGGSLMTAGLPWHQLTHLALLSRGTLPEVLRLLRLSPRLQVLEALGTRIQDSWAVPLERVPHPSLRRLQVSDVMIPQHLILPALDDLDLVGITNKQRCADIICSLIARSKNILRKFRVVCDMSLYGVMNALKAMPELAELTVEAPEMEEWFVKDFLQTKDFLLSLQKVSLTIGNFTPSREASTILVDAIERRWSCTMRSCYISAPFIFWHIADDDVVRIRKMQEDGLDLTIRYANRRVL</sequence>
<comment type="caution">
    <text evidence="1">The sequence shown here is derived from an EMBL/GenBank/DDBJ whole genome shotgun (WGS) entry which is preliminary data.</text>
</comment>
<dbReference type="Gene3D" id="3.80.10.10">
    <property type="entry name" value="Ribonuclease Inhibitor"/>
    <property type="match status" value="1"/>
</dbReference>